<reference evidence="1 2" key="3">
    <citation type="journal article" date="1997" name="Protein Eng.">
        <title>High-resolution crystal structure of M-protease: phylogeny aided analysis of the high-alkaline adaptation mechanism.</title>
        <authorList>
            <person name="Shirai T."/>
            <person name="Suzuki A."/>
            <person name="Yamane T."/>
            <person name="Ashida T."/>
            <person name="Kobayashi T."/>
            <person name="Ito S."/>
        </authorList>
    </citation>
    <scope>NUCLEOTIDE SEQUENCE [LARGE SCALE GENOMIC DNA]</scope>
    <source>
        <strain evidence="1 2">KSM-K16</strain>
    </source>
</reference>
<dbReference type="AlphaFoldDB" id="Q5WD87"/>
<name>Q5WD87_SHOC1</name>
<reference evidence="1 2" key="1">
    <citation type="journal article" date="1994" name="J. Ferment. Bioeng.">
        <title>Molecular cloning and nucleotide sequence of the gene for an alkaline protease from the alkalophilic Bacillus sp. KSM-K16.</title>
        <authorList>
            <person name="Hakamada Y."/>
            <person name="Kobayashi T."/>
            <person name="Hitomi J."/>
            <person name="Kawai S."/>
            <person name="Ito S."/>
        </authorList>
    </citation>
    <scope>NUCLEOTIDE SEQUENCE [LARGE SCALE GENOMIC DNA]</scope>
    <source>
        <strain evidence="1 2">KSM-K16</strain>
    </source>
</reference>
<sequence>MLLPAAAIRKLRERFGYVEINKATKIESGTGRDQTSTKTSFAGYQKRVGKANVKKAMNAETSTIYRDELANIVFVKQGGKIALKNTPANWELIGKGRSAYVFKIIGEQRAIKVFYPPFEHLAMEEARNYEKAAGISFFPRLYEAGEGYLVMDFIRGKTFFDCLAEGVAITRDHVAQVDKALELARRAGLNPSDIHLHNLLLTETGAVRLIDIARFSQKKQCTQWQDLKRGYERHYGQYYFPKRVPKWLMRIVAYFYQLRKRLNGKQ</sequence>
<keyword evidence="2" id="KW-1185">Reference proteome</keyword>
<proteinExistence type="predicted"/>
<dbReference type="InterPro" id="IPR011009">
    <property type="entry name" value="Kinase-like_dom_sf"/>
</dbReference>
<dbReference type="EMBL" id="AP006627">
    <property type="protein sequence ID" value="BAD65673.1"/>
    <property type="molecule type" value="Genomic_DNA"/>
</dbReference>
<accession>Q5WD87</accession>
<dbReference type="Gene3D" id="1.10.510.10">
    <property type="entry name" value="Transferase(Phosphotransferase) domain 1"/>
    <property type="match status" value="1"/>
</dbReference>
<reference evidence="2" key="4">
    <citation type="submission" date="2003-10" db="EMBL/GenBank/DDBJ databases">
        <title>The complete genome sequence of the alkaliphilic Bacillus clausii KSM-K16.</title>
        <authorList>
            <person name="Takaki Y."/>
            <person name="Kageyama Y."/>
            <person name="Shimamura S."/>
            <person name="Suzuki H."/>
            <person name="Nishi S."/>
            <person name="Hatada Y."/>
            <person name="Kawai S."/>
            <person name="Ito S."/>
            <person name="Horikoshi K."/>
        </authorList>
    </citation>
    <scope>NUCLEOTIDE SEQUENCE [LARGE SCALE GENOMIC DNA]</scope>
    <source>
        <strain evidence="2">KSM-K16</strain>
    </source>
</reference>
<gene>
    <name evidence="1" type="ordered locus">ABC3139</name>
</gene>
<dbReference type="PANTHER" id="PTHR37171">
    <property type="entry name" value="SERINE/THREONINE-PROTEIN KINASE YRZF-RELATED"/>
    <property type="match status" value="1"/>
</dbReference>
<protein>
    <recommendedName>
        <fullName evidence="3">Serine/threonine protein kinase</fullName>
    </recommendedName>
</protein>
<organism evidence="1 2">
    <name type="scientific">Shouchella clausii (strain KSM-K16)</name>
    <name type="common">Alkalihalobacillus clausii</name>
    <dbReference type="NCBI Taxonomy" id="66692"/>
    <lineage>
        <taxon>Bacteria</taxon>
        <taxon>Bacillati</taxon>
        <taxon>Bacillota</taxon>
        <taxon>Bacilli</taxon>
        <taxon>Bacillales</taxon>
        <taxon>Bacillaceae</taxon>
        <taxon>Shouchella</taxon>
    </lineage>
</organism>
<dbReference type="eggNOG" id="COG0515">
    <property type="taxonomic scope" value="Bacteria"/>
</dbReference>
<evidence type="ECO:0000313" key="1">
    <source>
        <dbReference type="EMBL" id="BAD65673.1"/>
    </source>
</evidence>
<dbReference type="PANTHER" id="PTHR37171:SF1">
    <property type="entry name" value="SERINE_THREONINE-PROTEIN KINASE YRZF-RELATED"/>
    <property type="match status" value="1"/>
</dbReference>
<dbReference type="KEGG" id="bcl:ABC3139"/>
<reference evidence="1 2" key="5">
    <citation type="journal article" date="2007" name="Extremophiles">
        <title>Intragenomic diversity of the V1 regions of 16S rRNA genes in high-alkaline protease-producing Bacillus clausii spp.</title>
        <authorList>
            <person name="Kageyama Y."/>
            <person name="Takaki Y."/>
            <person name="Shimamura S."/>
            <person name="Nishi S."/>
            <person name="Nogi Y."/>
            <person name="Uchimura K."/>
            <person name="Kobayashi T."/>
            <person name="Hitomi J."/>
            <person name="Ozaki K."/>
            <person name="Kawai S."/>
            <person name="Ito S."/>
            <person name="Horikoshi K."/>
        </authorList>
    </citation>
    <scope>NUCLEOTIDE SEQUENCE [LARGE SCALE GENOMIC DNA]</scope>
    <source>
        <strain evidence="1 2">KSM-K16</strain>
    </source>
</reference>
<dbReference type="HOGENOM" id="CLU_091250_0_0_9"/>
<dbReference type="STRING" id="66692.ABC3139"/>
<dbReference type="InterPro" id="IPR052396">
    <property type="entry name" value="Meiotic_Drive_Suppr_Kinase"/>
</dbReference>
<evidence type="ECO:0000313" key="2">
    <source>
        <dbReference type="Proteomes" id="UP000001168"/>
    </source>
</evidence>
<reference evidence="1 2" key="2">
    <citation type="journal article" date="1995" name="Appl. Microbiol. Biotechnol.">
        <title>Purification and properties of an alkaline protease from alkalophilic Bacillus sp. KSM-K16.</title>
        <authorList>
            <person name="Kobayashi T."/>
            <person name="Hakamada Y."/>
            <person name="Adachi S."/>
            <person name="Hitomi J."/>
            <person name="Yoshimatsu T."/>
            <person name="Koike K."/>
            <person name="Kawai S."/>
            <person name="Ito S."/>
        </authorList>
    </citation>
    <scope>NUCLEOTIDE SEQUENCE [LARGE SCALE GENOMIC DNA]</scope>
    <source>
        <strain evidence="1 2">KSM-K16</strain>
    </source>
</reference>
<evidence type="ECO:0008006" key="3">
    <source>
        <dbReference type="Google" id="ProtNLM"/>
    </source>
</evidence>
<dbReference type="Proteomes" id="UP000001168">
    <property type="component" value="Chromosome"/>
</dbReference>
<dbReference type="RefSeq" id="WP_011247981.1">
    <property type="nucleotide sequence ID" value="NC_006582.1"/>
</dbReference>
<dbReference type="SUPFAM" id="SSF56112">
    <property type="entry name" value="Protein kinase-like (PK-like)"/>
    <property type="match status" value="1"/>
</dbReference>